<name>A0A849A9U0_9ACTN</name>
<proteinExistence type="inferred from homology"/>
<keyword evidence="2" id="KW-0813">Transport</keyword>
<comment type="similarity">
    <text evidence="1">Belongs to the bacterial solute-binding protein 1 family.</text>
</comment>
<feature type="chain" id="PRO_5039541681" evidence="4">
    <location>
        <begin position="18"/>
        <end position="465"/>
    </location>
</feature>
<dbReference type="AlphaFoldDB" id="A0A849A9U0"/>
<dbReference type="Gene3D" id="3.40.190.10">
    <property type="entry name" value="Periplasmic binding protein-like II"/>
    <property type="match status" value="1"/>
</dbReference>
<sequence>MRTAPLGRFAVTATVFALITTGCATGSGNSDSSAVAKAFGSTSAAPSGQLRVMGFGADDEIGSTRLALAKKALPGVTVSLVEGDLDIQAFLSAVAAGDPPELVYANRDQIGTFASRGAVLPLDACISSQGIAVDQIAKPAIAQVTFNKQVYAVPEFNMVQIVMANSDLLGKAGVQLSQLSGQDWPAITSATKKLTASSGGKLSVIGYDSKLPEFLPLWAHSNGADLLSADGRKAQLNDPKVVEALTFANGVYQAQGGFAKVKAYRDAADFFGKENQYATGTLGAMPMEQWYVNVLNEMSPKAPLAFTPFVGKDGKPVAFASGSAWAIPAGSKNAAAACTFIKTMTAVDSWMAAAKARADARAKDKLLFTGLLTGNKTADEKIRSTFVKPSGVKAWDDAVKATYLANDNTFSLPANPADAEFKTAWQDAVNRVLNGQQQPKPALDAAQQQAQAALDKAWAAWDAKK</sequence>
<evidence type="ECO:0000313" key="5">
    <source>
        <dbReference type="EMBL" id="NNG36376.1"/>
    </source>
</evidence>
<dbReference type="SUPFAM" id="SSF53850">
    <property type="entry name" value="Periplasmic binding protein-like II"/>
    <property type="match status" value="1"/>
</dbReference>
<accession>A0A849A9U0</accession>
<dbReference type="GO" id="GO:0042956">
    <property type="term" value="P:maltodextrin transmembrane transport"/>
    <property type="evidence" value="ECO:0007669"/>
    <property type="project" value="TreeGrafter"/>
</dbReference>
<feature type="signal peptide" evidence="4">
    <location>
        <begin position="1"/>
        <end position="17"/>
    </location>
</feature>
<gene>
    <name evidence="5" type="ORF">HKD39_11760</name>
</gene>
<evidence type="ECO:0000256" key="4">
    <source>
        <dbReference type="SAM" id="SignalP"/>
    </source>
</evidence>
<protein>
    <submittedName>
        <fullName evidence="5">Extracellular solute-binding protein</fullName>
    </submittedName>
</protein>
<dbReference type="RefSeq" id="WP_171200074.1">
    <property type="nucleotide sequence ID" value="NZ_JABEND010000006.1"/>
</dbReference>
<organism evidence="5 6">
    <name type="scientific">Nakamurella aerolata</name>
    <dbReference type="NCBI Taxonomy" id="1656892"/>
    <lineage>
        <taxon>Bacteria</taxon>
        <taxon>Bacillati</taxon>
        <taxon>Actinomycetota</taxon>
        <taxon>Actinomycetes</taxon>
        <taxon>Nakamurellales</taxon>
        <taxon>Nakamurellaceae</taxon>
        <taxon>Nakamurella</taxon>
    </lineage>
</organism>
<dbReference type="EMBL" id="JABEND010000006">
    <property type="protein sequence ID" value="NNG36376.1"/>
    <property type="molecule type" value="Genomic_DNA"/>
</dbReference>
<comment type="caution">
    <text evidence="5">The sequence shown here is derived from an EMBL/GenBank/DDBJ whole genome shotgun (WGS) entry which is preliminary data.</text>
</comment>
<keyword evidence="3 4" id="KW-0732">Signal</keyword>
<dbReference type="PANTHER" id="PTHR30061">
    <property type="entry name" value="MALTOSE-BINDING PERIPLASMIC PROTEIN"/>
    <property type="match status" value="1"/>
</dbReference>
<dbReference type="GO" id="GO:0055052">
    <property type="term" value="C:ATP-binding cassette (ABC) transporter complex, substrate-binding subunit-containing"/>
    <property type="evidence" value="ECO:0007669"/>
    <property type="project" value="TreeGrafter"/>
</dbReference>
<evidence type="ECO:0000256" key="3">
    <source>
        <dbReference type="ARBA" id="ARBA00022729"/>
    </source>
</evidence>
<dbReference type="GO" id="GO:1901982">
    <property type="term" value="F:maltose binding"/>
    <property type="evidence" value="ECO:0007669"/>
    <property type="project" value="TreeGrafter"/>
</dbReference>
<dbReference type="Proteomes" id="UP000562984">
    <property type="component" value="Unassembled WGS sequence"/>
</dbReference>
<dbReference type="PROSITE" id="PS51257">
    <property type="entry name" value="PROKAR_LIPOPROTEIN"/>
    <property type="match status" value="1"/>
</dbReference>
<evidence type="ECO:0000313" key="6">
    <source>
        <dbReference type="Proteomes" id="UP000562984"/>
    </source>
</evidence>
<evidence type="ECO:0000256" key="1">
    <source>
        <dbReference type="ARBA" id="ARBA00008520"/>
    </source>
</evidence>
<keyword evidence="6" id="KW-1185">Reference proteome</keyword>
<dbReference type="GO" id="GO:0015768">
    <property type="term" value="P:maltose transport"/>
    <property type="evidence" value="ECO:0007669"/>
    <property type="project" value="TreeGrafter"/>
</dbReference>
<reference evidence="5 6" key="1">
    <citation type="submission" date="2020-05" db="EMBL/GenBank/DDBJ databases">
        <title>Nakamurella sp. DB0629 isolated from air conditioner.</title>
        <authorList>
            <person name="Kim D.H."/>
            <person name="Kim D.-U."/>
        </authorList>
    </citation>
    <scope>NUCLEOTIDE SEQUENCE [LARGE SCALE GENOMIC DNA]</scope>
    <source>
        <strain evidence="5 6">DB0629</strain>
    </source>
</reference>
<evidence type="ECO:0000256" key="2">
    <source>
        <dbReference type="ARBA" id="ARBA00022448"/>
    </source>
</evidence>
<dbReference type="PANTHER" id="PTHR30061:SF50">
    <property type="entry name" value="MALTOSE_MALTODEXTRIN-BINDING PERIPLASMIC PROTEIN"/>
    <property type="match status" value="1"/>
</dbReference>